<feature type="transmembrane region" description="Helical" evidence="7">
    <location>
        <begin position="131"/>
        <end position="153"/>
    </location>
</feature>
<dbReference type="InterPro" id="IPR011701">
    <property type="entry name" value="MFS"/>
</dbReference>
<dbReference type="OrthoDB" id="44917at2"/>
<feature type="transmembrane region" description="Helical" evidence="7">
    <location>
        <begin position="99"/>
        <end position="119"/>
    </location>
</feature>
<evidence type="ECO:0000313" key="10">
    <source>
        <dbReference type="Proteomes" id="UP000194903"/>
    </source>
</evidence>
<evidence type="ECO:0000256" key="5">
    <source>
        <dbReference type="ARBA" id="ARBA00022989"/>
    </source>
</evidence>
<dbReference type="PROSITE" id="PS50850">
    <property type="entry name" value="MFS"/>
    <property type="match status" value="1"/>
</dbReference>
<evidence type="ECO:0000313" key="9">
    <source>
        <dbReference type="EMBL" id="OUM21327.1"/>
    </source>
</evidence>
<dbReference type="InterPro" id="IPR051788">
    <property type="entry name" value="MFS_Transporter"/>
</dbReference>
<keyword evidence="3" id="KW-0813">Transport</keyword>
<feature type="transmembrane region" description="Helical" evidence="7">
    <location>
        <begin position="160"/>
        <end position="176"/>
    </location>
</feature>
<keyword evidence="5 7" id="KW-1133">Transmembrane helix</keyword>
<evidence type="ECO:0000256" key="1">
    <source>
        <dbReference type="ARBA" id="ARBA00004651"/>
    </source>
</evidence>
<evidence type="ECO:0000259" key="8">
    <source>
        <dbReference type="PROSITE" id="PS50850"/>
    </source>
</evidence>
<evidence type="ECO:0000256" key="7">
    <source>
        <dbReference type="SAM" id="Phobius"/>
    </source>
</evidence>
<keyword evidence="4 7" id="KW-0812">Transmembrane</keyword>
<feature type="transmembrane region" description="Helical" evidence="7">
    <location>
        <begin position="413"/>
        <end position="435"/>
    </location>
</feature>
<feature type="transmembrane region" description="Helical" evidence="7">
    <location>
        <begin position="219"/>
        <end position="237"/>
    </location>
</feature>
<dbReference type="PANTHER" id="PTHR23514:SF3">
    <property type="entry name" value="BYPASS OF STOP CODON PROTEIN 6"/>
    <property type="match status" value="1"/>
</dbReference>
<feature type="transmembrane region" description="Helical" evidence="7">
    <location>
        <begin position="324"/>
        <end position="346"/>
    </location>
</feature>
<sequence>MQRAKKRNGITGFQKMMKEKSTKHGRKMRGSLTGIEKFFCITKEWGNAIDFCIELDYSFSWFVLFTFGKRKLRRYKMQQKESFFRSIGRDNRYIVGNLFYAYFAQGFALIMLGAILPVLKADYALDYQVGGMLLSVQSVGYAVAGLGAGFLPLYFGLKNSFILLTSGVAIGMGMLLVSGNPVWLLIAMALIGISKGAVTNYNNQIMSDLARGNAGPLNMLHAFFAIGACIAPFAVLFCSKVDASGWRLAAAIATAAAVLGLLAMSRMKLDNTRASGGKAEKSAVSFGFFWEKIFWVTVLIVFFYQCIEASMMGWLTSFFVDSGVMTNDFAQVVTSALWIALLVGRFSCSGLALRFRPYQMIVVMAAGQLGFLYLLIHSHSFAMMMVSTVGLGLSMSGMYGTSVSNAGDLFARYPVCMGFFVLLTSMGAVVAPSAVGMVANVAGMRTGLAVLLIAAVALIVMAVYNAVMVCGRAVRKHAVKHHA</sequence>
<feature type="transmembrane region" description="Helical" evidence="7">
    <location>
        <begin position="182"/>
        <end position="198"/>
    </location>
</feature>
<dbReference type="InterPro" id="IPR036259">
    <property type="entry name" value="MFS_trans_sf"/>
</dbReference>
<dbReference type="InterPro" id="IPR020846">
    <property type="entry name" value="MFS_dom"/>
</dbReference>
<gene>
    <name evidence="9" type="ORF">CBW42_01795</name>
</gene>
<evidence type="ECO:0000256" key="2">
    <source>
        <dbReference type="ARBA" id="ARBA00008335"/>
    </source>
</evidence>
<feature type="transmembrane region" description="Helical" evidence="7">
    <location>
        <begin position="358"/>
        <end position="376"/>
    </location>
</feature>
<feature type="transmembrane region" description="Helical" evidence="7">
    <location>
        <begin position="243"/>
        <end position="262"/>
    </location>
</feature>
<comment type="similarity">
    <text evidence="2">Belongs to the major facilitator superfamily.</text>
</comment>
<dbReference type="Pfam" id="PF07690">
    <property type="entry name" value="MFS_1"/>
    <property type="match status" value="1"/>
</dbReference>
<reference evidence="9 10" key="1">
    <citation type="submission" date="2017-05" db="EMBL/GenBank/DDBJ databases">
        <title>Butyricicoccus porcorum sp. nov. a butyrate-producing bacterium from the swine intestinal tract.</title>
        <authorList>
            <person name="Trachsel J."/>
            <person name="Humphrey S."/>
            <person name="Allen H.K."/>
        </authorList>
    </citation>
    <scope>NUCLEOTIDE SEQUENCE [LARGE SCALE GENOMIC DNA]</scope>
    <source>
        <strain evidence="9">BB10</strain>
    </source>
</reference>
<feature type="transmembrane region" description="Helical" evidence="7">
    <location>
        <begin position="447"/>
        <end position="467"/>
    </location>
</feature>
<accession>A0A252F6C4</accession>
<dbReference type="AlphaFoldDB" id="A0A252F6C4"/>
<keyword evidence="6 7" id="KW-0472">Membrane</keyword>
<evidence type="ECO:0000256" key="4">
    <source>
        <dbReference type="ARBA" id="ARBA00022692"/>
    </source>
</evidence>
<dbReference type="Gene3D" id="1.20.1250.20">
    <property type="entry name" value="MFS general substrate transporter like domains"/>
    <property type="match status" value="2"/>
</dbReference>
<dbReference type="GO" id="GO:0005886">
    <property type="term" value="C:plasma membrane"/>
    <property type="evidence" value="ECO:0007669"/>
    <property type="project" value="UniProtKB-SubCell"/>
</dbReference>
<keyword evidence="10" id="KW-1185">Reference proteome</keyword>
<dbReference type="PANTHER" id="PTHR23514">
    <property type="entry name" value="BYPASS OF STOP CODON PROTEIN 6"/>
    <property type="match status" value="1"/>
</dbReference>
<evidence type="ECO:0000256" key="3">
    <source>
        <dbReference type="ARBA" id="ARBA00022448"/>
    </source>
</evidence>
<dbReference type="SUPFAM" id="SSF103473">
    <property type="entry name" value="MFS general substrate transporter"/>
    <property type="match status" value="1"/>
</dbReference>
<dbReference type="EMBL" id="NHOC01000002">
    <property type="protein sequence ID" value="OUM21327.1"/>
    <property type="molecule type" value="Genomic_DNA"/>
</dbReference>
<comment type="caution">
    <text evidence="9">The sequence shown here is derived from an EMBL/GenBank/DDBJ whole genome shotgun (WGS) entry which is preliminary data.</text>
</comment>
<protein>
    <recommendedName>
        <fullName evidence="8">Major facilitator superfamily (MFS) profile domain-containing protein</fullName>
    </recommendedName>
</protein>
<feature type="domain" description="Major facilitator superfamily (MFS) profile" evidence="8">
    <location>
        <begin position="94"/>
        <end position="473"/>
    </location>
</feature>
<feature type="transmembrane region" description="Helical" evidence="7">
    <location>
        <begin position="382"/>
        <end position="401"/>
    </location>
</feature>
<organism evidence="9 10">
    <name type="scientific">Butyricicoccus porcorum</name>
    <dbReference type="NCBI Taxonomy" id="1945634"/>
    <lineage>
        <taxon>Bacteria</taxon>
        <taxon>Bacillati</taxon>
        <taxon>Bacillota</taxon>
        <taxon>Clostridia</taxon>
        <taxon>Eubacteriales</taxon>
        <taxon>Butyricicoccaceae</taxon>
        <taxon>Butyricicoccus</taxon>
    </lineage>
</organism>
<dbReference type="Proteomes" id="UP000194903">
    <property type="component" value="Unassembled WGS sequence"/>
</dbReference>
<evidence type="ECO:0000256" key="6">
    <source>
        <dbReference type="ARBA" id="ARBA00023136"/>
    </source>
</evidence>
<dbReference type="GO" id="GO:0022857">
    <property type="term" value="F:transmembrane transporter activity"/>
    <property type="evidence" value="ECO:0007669"/>
    <property type="project" value="InterPro"/>
</dbReference>
<name>A0A252F6C4_9FIRM</name>
<comment type="subcellular location">
    <subcellularLocation>
        <location evidence="1">Cell membrane</location>
        <topology evidence="1">Multi-pass membrane protein</topology>
    </subcellularLocation>
</comment>
<proteinExistence type="inferred from homology"/>